<dbReference type="EMBL" id="UYYG01001157">
    <property type="protein sequence ID" value="VDN56943.1"/>
    <property type="molecule type" value="Genomic_DNA"/>
</dbReference>
<dbReference type="InterPro" id="IPR008737">
    <property type="entry name" value="DUF1758"/>
</dbReference>
<evidence type="ECO:0000313" key="2">
    <source>
        <dbReference type="EMBL" id="VDN56943.1"/>
    </source>
</evidence>
<reference evidence="5" key="1">
    <citation type="submission" date="2017-02" db="UniProtKB">
        <authorList>
            <consortium name="WormBaseParasite"/>
        </authorList>
    </citation>
    <scope>IDENTIFICATION</scope>
</reference>
<dbReference type="Pfam" id="PF05585">
    <property type="entry name" value="DUF1758"/>
    <property type="match status" value="1"/>
</dbReference>
<organism evidence="3 5">
    <name type="scientific">Dracunculus medinensis</name>
    <name type="common">Guinea worm</name>
    <dbReference type="NCBI Taxonomy" id="318479"/>
    <lineage>
        <taxon>Eukaryota</taxon>
        <taxon>Metazoa</taxon>
        <taxon>Ecdysozoa</taxon>
        <taxon>Nematoda</taxon>
        <taxon>Chromadorea</taxon>
        <taxon>Rhabditida</taxon>
        <taxon>Spirurina</taxon>
        <taxon>Dracunculoidea</taxon>
        <taxon>Dracunculidae</taxon>
        <taxon>Dracunculus</taxon>
    </lineage>
</organism>
<evidence type="ECO:0000313" key="4">
    <source>
        <dbReference type="Proteomes" id="UP000274756"/>
    </source>
</evidence>
<evidence type="ECO:0000313" key="3">
    <source>
        <dbReference type="Proteomes" id="UP000038040"/>
    </source>
</evidence>
<dbReference type="AlphaFoldDB" id="A0A0N4U6K1"/>
<dbReference type="Gene3D" id="2.40.70.10">
    <property type="entry name" value="Acid Proteases"/>
    <property type="match status" value="1"/>
</dbReference>
<evidence type="ECO:0000313" key="5">
    <source>
        <dbReference type="WBParaSite" id="DME_0000255601-mRNA-1"/>
    </source>
</evidence>
<dbReference type="WBParaSite" id="DME_0000255601-mRNA-1">
    <property type="protein sequence ID" value="DME_0000255601-mRNA-1"/>
    <property type="gene ID" value="DME_0000255601"/>
</dbReference>
<sequence>MKPQHYRCQFPNQRRKGLKQKDPAHFVIKISVRFTQQRTKRLKELKARLNCFDNSHKTTDCKSRKRPHNTALCEEKYQGHDESNKEEAKSVNVNITNKNQTDQREKEVLLLCRKVNVINPVNQEIQSEAIVLFDTGAQTSFVSKKLAQKLKLEVGESGVMRNCLIQQQILNFVSVLYNDHIPQSEGDRIFNQLTVGNSIRPTGHTKCVERPDILIGADYFSQFIPFKQCQVIRSGFSLINT</sequence>
<evidence type="ECO:0000259" key="1">
    <source>
        <dbReference type="Pfam" id="PF05585"/>
    </source>
</evidence>
<keyword evidence="4" id="KW-1185">Reference proteome</keyword>
<gene>
    <name evidence="2" type="ORF">DME_LOCUS6916</name>
</gene>
<dbReference type="Proteomes" id="UP000038040">
    <property type="component" value="Unplaced"/>
</dbReference>
<name>A0A0N4U6K1_DRAME</name>
<reference evidence="2 4" key="2">
    <citation type="submission" date="2018-11" db="EMBL/GenBank/DDBJ databases">
        <authorList>
            <consortium name="Pathogen Informatics"/>
        </authorList>
    </citation>
    <scope>NUCLEOTIDE SEQUENCE [LARGE SCALE GENOMIC DNA]</scope>
</reference>
<protein>
    <submittedName>
        <fullName evidence="5">DUF1758 domain-containing protein</fullName>
    </submittedName>
</protein>
<feature type="domain" description="DUF1758" evidence="1">
    <location>
        <begin position="199"/>
        <end position="241"/>
    </location>
</feature>
<dbReference type="OrthoDB" id="5851913at2759"/>
<dbReference type="InterPro" id="IPR021109">
    <property type="entry name" value="Peptidase_aspartic_dom_sf"/>
</dbReference>
<proteinExistence type="predicted"/>
<dbReference type="Proteomes" id="UP000274756">
    <property type="component" value="Unassembled WGS sequence"/>
</dbReference>
<accession>A0A0N4U6K1</accession>